<dbReference type="Proteomes" id="UP000576480">
    <property type="component" value="Unassembled WGS sequence"/>
</dbReference>
<comment type="caution">
    <text evidence="1">The sequence shown here is derived from an EMBL/GenBank/DDBJ whole genome shotgun (WGS) entry which is preliminary data.</text>
</comment>
<organism evidence="1 2">
    <name type="scientific">Candidatus Hakubella thermalkaliphila</name>
    <dbReference type="NCBI Taxonomy" id="2754717"/>
    <lineage>
        <taxon>Bacteria</taxon>
        <taxon>Bacillati</taxon>
        <taxon>Actinomycetota</taxon>
        <taxon>Actinomycetota incertae sedis</taxon>
        <taxon>Candidatus Hakubellales</taxon>
        <taxon>Candidatus Hakubellaceae</taxon>
        <taxon>Candidatus Hakubella</taxon>
    </lineage>
</organism>
<evidence type="ECO:0000313" key="2">
    <source>
        <dbReference type="Proteomes" id="UP000576480"/>
    </source>
</evidence>
<name>A0A6V8PUG9_9ACTN</name>
<feature type="non-terminal residue" evidence="1">
    <location>
        <position position="1"/>
    </location>
</feature>
<proteinExistence type="predicted"/>
<reference evidence="1 2" key="1">
    <citation type="journal article" date="2020" name="Front. Microbiol.">
        <title>Single-cell genomics of novel Actinobacteria with the Wood-Ljungdahl pathway discovered in a serpentinizing system.</title>
        <authorList>
            <person name="Merino N."/>
            <person name="Kawai M."/>
            <person name="Boyd E.S."/>
            <person name="Colman D.R."/>
            <person name="McGlynn S.E."/>
            <person name="Nealson K.H."/>
            <person name="Kurokawa K."/>
            <person name="Hongoh Y."/>
        </authorList>
    </citation>
    <scope>NUCLEOTIDE SEQUENCE [LARGE SCALE GENOMIC DNA]</scope>
    <source>
        <strain evidence="1 2">S43</strain>
    </source>
</reference>
<dbReference type="AlphaFoldDB" id="A0A6V8PUG9"/>
<dbReference type="EMBL" id="BLSB01000500">
    <property type="protein sequence ID" value="GFP36229.1"/>
    <property type="molecule type" value="Genomic_DNA"/>
</dbReference>
<gene>
    <name evidence="1" type="ORF">HKBW3S43_02017</name>
</gene>
<accession>A0A6V8PUG9</accession>
<protein>
    <submittedName>
        <fullName evidence="1">Uncharacterized protein</fullName>
    </submittedName>
</protein>
<evidence type="ECO:0000313" key="1">
    <source>
        <dbReference type="EMBL" id="GFP36229.1"/>
    </source>
</evidence>
<sequence length="54" mass="5803">IKGIFQEVGPYPAKVYSNGHQNEAVAHLPKPPHPHFGVMGPLFELADGPLDGRA</sequence>